<organism evidence="2">
    <name type="scientific">Xenorhabdus bovienii str. puntauvense</name>
    <dbReference type="NCBI Taxonomy" id="1398201"/>
    <lineage>
        <taxon>Bacteria</taxon>
        <taxon>Pseudomonadati</taxon>
        <taxon>Pseudomonadota</taxon>
        <taxon>Gammaproteobacteria</taxon>
        <taxon>Enterobacterales</taxon>
        <taxon>Morganellaceae</taxon>
        <taxon>Xenorhabdus</taxon>
    </lineage>
</organism>
<evidence type="ECO:0000259" key="1">
    <source>
        <dbReference type="Pfam" id="PF18757"/>
    </source>
</evidence>
<dbReference type="Pfam" id="PF18757">
    <property type="entry name" value="Nmad5"/>
    <property type="match status" value="1"/>
</dbReference>
<comment type="caution">
    <text evidence="2">The sequence shown here is derived from an EMBL/GenBank/DDBJ whole genome shotgun (WGS) entry which is preliminary data.</text>
</comment>
<dbReference type="EMBL" id="CBSW010000068">
    <property type="protein sequence ID" value="CDG95802.1"/>
    <property type="molecule type" value="Genomic_DNA"/>
</dbReference>
<dbReference type="RefSeq" id="WP_038212601.1">
    <property type="nucleotide sequence ID" value="NZ_CAWLWN010000015.1"/>
</dbReference>
<gene>
    <name evidence="2" type="ORF">XBP1_160012</name>
</gene>
<proteinExistence type="predicted"/>
<dbReference type="HOGENOM" id="CLU_1270687_0_0_6"/>
<accession>A0A077NC45</accession>
<reference evidence="2" key="1">
    <citation type="submission" date="2013-07" db="EMBL/GenBank/DDBJ databases">
        <title>Sub-species coevolution in mutualistic symbiosis.</title>
        <authorList>
            <person name="Murfin K."/>
            <person name="Klassen J."/>
            <person name="Lee M."/>
            <person name="Forst S."/>
            <person name="Stock P."/>
            <person name="Goodrich-Blair H."/>
        </authorList>
    </citation>
    <scope>NUCLEOTIDE SEQUENCE [LARGE SCALE GENOMIC DNA]</scope>
    <source>
        <strain evidence="2">Puntauvense</strain>
    </source>
</reference>
<dbReference type="InterPro" id="IPR040835">
    <property type="entry name" value="Nmad5"/>
</dbReference>
<sequence>MTQKTLTKEVKSLIVKNALAKAKIFKKEEQLYKDRADWAEKIRIEAIGGAHMDAGIKDIMSEIKTLAAKIPESLRIDDMPAREAIYIEINLAGVSVVAYFNGARQRYHYLEKRDHIYKITPKNTTLLADNPLVNAFYDLERRYSELGDQREDITNNVEAALLKVRSVKRLLAEWPEAAELLPKDTAKAAPVPAVRREALNELIGLPTGTVS</sequence>
<dbReference type="AlphaFoldDB" id="A0A077NC45"/>
<feature type="domain" description="Nucleotide modification associated" evidence="1">
    <location>
        <begin position="5"/>
        <end position="206"/>
    </location>
</feature>
<name>A0A077NC45_XENBV</name>
<protein>
    <recommendedName>
        <fullName evidence="1">Nucleotide modification associated domain-containing protein</fullName>
    </recommendedName>
</protein>
<dbReference type="Proteomes" id="UP000028511">
    <property type="component" value="Unassembled WGS sequence"/>
</dbReference>
<evidence type="ECO:0000313" key="2">
    <source>
        <dbReference type="EMBL" id="CDG95802.1"/>
    </source>
</evidence>